<evidence type="ECO:0000313" key="2">
    <source>
        <dbReference type="Proteomes" id="UP000199012"/>
    </source>
</evidence>
<dbReference type="AlphaFoldDB" id="A0A1I0W4R5"/>
<name>A0A1I0W4R5_9CELL</name>
<dbReference type="RefSeq" id="WP_090030816.1">
    <property type="nucleotide sequence ID" value="NZ_BONM01000024.1"/>
</dbReference>
<proteinExistence type="predicted"/>
<dbReference type="InterPro" id="IPR002696">
    <property type="entry name" value="Membr_insert_effic_factor_YidD"/>
</dbReference>
<dbReference type="STRING" id="988821.SAMN05421867_102174"/>
<protein>
    <submittedName>
        <fullName evidence="1">Haemolytic domain-containing protein</fullName>
    </submittedName>
</protein>
<keyword evidence="2" id="KW-1185">Reference proteome</keyword>
<dbReference type="OrthoDB" id="6629784at2"/>
<organism evidence="1 2">
    <name type="scientific">Cellulomonas marina</name>
    <dbReference type="NCBI Taxonomy" id="988821"/>
    <lineage>
        <taxon>Bacteria</taxon>
        <taxon>Bacillati</taxon>
        <taxon>Actinomycetota</taxon>
        <taxon>Actinomycetes</taxon>
        <taxon>Micrococcales</taxon>
        <taxon>Cellulomonadaceae</taxon>
        <taxon>Cellulomonas</taxon>
    </lineage>
</organism>
<dbReference type="NCBIfam" id="TIGR00278">
    <property type="entry name" value="membrane protein insertion efficiency factor YidD"/>
    <property type="match status" value="1"/>
</dbReference>
<dbReference type="Proteomes" id="UP000199012">
    <property type="component" value="Unassembled WGS sequence"/>
</dbReference>
<gene>
    <name evidence="1" type="ORF">SAMN05421867_102174</name>
</gene>
<sequence>MTPAARLTVRGIEAYRRHLSPRKHGACAHRLAHGGDSCSGAVEGYVRRRGVVRSVVPTVVRFAACAQAFRLLQAGDVRGVCCCGGIPIPFRF</sequence>
<evidence type="ECO:0000313" key="1">
    <source>
        <dbReference type="EMBL" id="SFA83564.1"/>
    </source>
</evidence>
<dbReference type="EMBL" id="FOKA01000002">
    <property type="protein sequence ID" value="SFA83564.1"/>
    <property type="molecule type" value="Genomic_DNA"/>
</dbReference>
<accession>A0A1I0W4R5</accession>
<reference evidence="1 2" key="1">
    <citation type="submission" date="2016-10" db="EMBL/GenBank/DDBJ databases">
        <authorList>
            <person name="de Groot N.N."/>
        </authorList>
    </citation>
    <scope>NUCLEOTIDE SEQUENCE [LARGE SCALE GENOMIC DNA]</scope>
    <source>
        <strain evidence="1 2">CGMCC 4.6945</strain>
    </source>
</reference>